<reference evidence="2 3" key="1">
    <citation type="submission" date="2024-05" db="EMBL/GenBank/DDBJ databases">
        <title>Genetic variation in Jamaican populations of the coffee berry borer (Hypothenemus hampei).</title>
        <authorList>
            <person name="Errbii M."/>
            <person name="Myrie A."/>
        </authorList>
    </citation>
    <scope>NUCLEOTIDE SEQUENCE [LARGE SCALE GENOMIC DNA]</scope>
    <source>
        <strain evidence="2">JA-Hopewell-2020-01-JO</strain>
        <tissue evidence="2">Whole body</tissue>
    </source>
</reference>
<proteinExistence type="predicted"/>
<dbReference type="InterPro" id="IPR020588">
    <property type="entry name" value="RecA_ATP-bd"/>
</dbReference>
<dbReference type="Proteomes" id="UP001566132">
    <property type="component" value="Unassembled WGS sequence"/>
</dbReference>
<dbReference type="InterPro" id="IPR027417">
    <property type="entry name" value="P-loop_NTPase"/>
</dbReference>
<organism evidence="2 3">
    <name type="scientific">Hypothenemus hampei</name>
    <name type="common">Coffee berry borer</name>
    <dbReference type="NCBI Taxonomy" id="57062"/>
    <lineage>
        <taxon>Eukaryota</taxon>
        <taxon>Metazoa</taxon>
        <taxon>Ecdysozoa</taxon>
        <taxon>Arthropoda</taxon>
        <taxon>Hexapoda</taxon>
        <taxon>Insecta</taxon>
        <taxon>Pterygota</taxon>
        <taxon>Neoptera</taxon>
        <taxon>Endopterygota</taxon>
        <taxon>Coleoptera</taxon>
        <taxon>Polyphaga</taxon>
        <taxon>Cucujiformia</taxon>
        <taxon>Curculionidae</taxon>
        <taxon>Scolytinae</taxon>
        <taxon>Hypothenemus</taxon>
    </lineage>
</organism>
<keyword evidence="3" id="KW-1185">Reference proteome</keyword>
<dbReference type="PROSITE" id="PS50162">
    <property type="entry name" value="RECA_2"/>
    <property type="match status" value="1"/>
</dbReference>
<dbReference type="PANTHER" id="PTHR46487">
    <property type="entry name" value="DNA REPAIR PROTEIN XRCC3"/>
    <property type="match status" value="1"/>
</dbReference>
<evidence type="ECO:0000259" key="1">
    <source>
        <dbReference type="PROSITE" id="PS50162"/>
    </source>
</evidence>
<evidence type="ECO:0000313" key="2">
    <source>
        <dbReference type="EMBL" id="KAL1497665.1"/>
    </source>
</evidence>
<protein>
    <recommendedName>
        <fullName evidence="1">RecA family profile 1 domain-containing protein</fullName>
    </recommendedName>
</protein>
<dbReference type="Pfam" id="PF08423">
    <property type="entry name" value="Rad51"/>
    <property type="match status" value="1"/>
</dbReference>
<sequence>MEKIRDCLGSDMFALLLKENITTTLQIVMCPVNILREITGAQLNVLTKVLHIAGEDVLQDKIYTANHLKPFDRISTGCKSIDSILDGGIPINGIAELYGSSGVGKTQFCLQLSLHLQLPIKLGGREKEVVYFCTEDVFPSRRLNQLAASFKDKHNVVLDFQDHIYVTHITSSLTLQKCLQHKLSYFFKYRNIGLIIIDSIAGLFRAETENTNYVTRSHEFSLIVKSLNDLQDRFGCGILIVNQVLNLLYDKE</sequence>
<dbReference type="InterPro" id="IPR013632">
    <property type="entry name" value="Rad51_C"/>
</dbReference>
<comment type="caution">
    <text evidence="2">The sequence shown here is derived from an EMBL/GenBank/DDBJ whole genome shotgun (WGS) entry which is preliminary data.</text>
</comment>
<dbReference type="Gene3D" id="3.40.50.300">
    <property type="entry name" value="P-loop containing nucleotide triphosphate hydrolases"/>
    <property type="match status" value="1"/>
</dbReference>
<accession>A0ABD1EME0</accession>
<evidence type="ECO:0000313" key="3">
    <source>
        <dbReference type="Proteomes" id="UP001566132"/>
    </source>
</evidence>
<dbReference type="AlphaFoldDB" id="A0ABD1EME0"/>
<dbReference type="EMBL" id="JBDJPC010000006">
    <property type="protein sequence ID" value="KAL1497665.1"/>
    <property type="molecule type" value="Genomic_DNA"/>
</dbReference>
<name>A0ABD1EME0_HYPHA</name>
<dbReference type="PANTHER" id="PTHR46487:SF1">
    <property type="entry name" value="DNA REPAIR PROTEIN XRCC3"/>
    <property type="match status" value="1"/>
</dbReference>
<gene>
    <name evidence="2" type="ORF">ABEB36_008588</name>
</gene>
<dbReference type="SUPFAM" id="SSF52540">
    <property type="entry name" value="P-loop containing nucleoside triphosphate hydrolases"/>
    <property type="match status" value="1"/>
</dbReference>
<feature type="domain" description="RecA family profile 1" evidence="1">
    <location>
        <begin position="70"/>
        <end position="252"/>
    </location>
</feature>